<dbReference type="EMBL" id="QFMX01000012">
    <property type="protein sequence ID" value="PZO72444.1"/>
    <property type="molecule type" value="Genomic_DNA"/>
</dbReference>
<reference evidence="1 2" key="1">
    <citation type="submission" date="2017-08" db="EMBL/GenBank/DDBJ databases">
        <title>Infants hospitalized years apart are colonized by the same room-sourced microbial strains.</title>
        <authorList>
            <person name="Brooks B."/>
            <person name="Olm M.R."/>
            <person name="Firek B.A."/>
            <person name="Baker R."/>
            <person name="Thomas B.C."/>
            <person name="Morowitz M.J."/>
            <person name="Banfield J.F."/>
        </authorList>
    </citation>
    <scope>NUCLEOTIDE SEQUENCE [LARGE SCALE GENOMIC DNA]</scope>
    <source>
        <strain evidence="1">S2_018_000_R3_119</strain>
    </source>
</reference>
<accession>A0A2W4YRS6</accession>
<evidence type="ECO:0000313" key="1">
    <source>
        <dbReference type="EMBL" id="PZO72444.1"/>
    </source>
</evidence>
<name>A0A2W4YRS6_9SPHN</name>
<dbReference type="Proteomes" id="UP000249555">
    <property type="component" value="Unassembled WGS sequence"/>
</dbReference>
<comment type="caution">
    <text evidence="1">The sequence shown here is derived from an EMBL/GenBank/DDBJ whole genome shotgun (WGS) entry which is preliminary data.</text>
</comment>
<protein>
    <submittedName>
        <fullName evidence="1">Uncharacterized protein</fullName>
    </submittedName>
</protein>
<gene>
    <name evidence="1" type="ORF">DI640_12800</name>
</gene>
<dbReference type="AlphaFoldDB" id="A0A2W4YRS6"/>
<evidence type="ECO:0000313" key="2">
    <source>
        <dbReference type="Proteomes" id="UP000249555"/>
    </source>
</evidence>
<organism evidence="1 2">
    <name type="scientific">Sphingomonas taxi</name>
    <dbReference type="NCBI Taxonomy" id="1549858"/>
    <lineage>
        <taxon>Bacteria</taxon>
        <taxon>Pseudomonadati</taxon>
        <taxon>Pseudomonadota</taxon>
        <taxon>Alphaproteobacteria</taxon>
        <taxon>Sphingomonadales</taxon>
        <taxon>Sphingomonadaceae</taxon>
        <taxon>Sphingomonas</taxon>
    </lineage>
</organism>
<sequence>MGNLVAVLIVDAPALWAHPSTSLRANGSGGVPLAILPRQGEVDGACQTEGEVRGNLCCVALPLRRLRRHLPLAGED</sequence>
<proteinExistence type="predicted"/>